<sequence>MGATPKVMWLTGGVAGALLAAGMPAGAAAAAPAAGTAASGKGTVVAKVCSTTAHGVPLKVRMRFNMASKSDVNKVRSLRVRVSHPDGVGKYRSSRVRSVTTTFLYESEKADDRIGSAVWADRRGDRAVYNKSLRQEMGSVTTVVTFKLKNGKRTAVSCTQQFPKD</sequence>
<keyword evidence="3" id="KW-1185">Reference proteome</keyword>
<keyword evidence="1" id="KW-0732">Signal</keyword>
<evidence type="ECO:0000313" key="2">
    <source>
        <dbReference type="EMBL" id="GAA0636233.1"/>
    </source>
</evidence>
<dbReference type="EMBL" id="BAAAHE010000049">
    <property type="protein sequence ID" value="GAA0636233.1"/>
    <property type="molecule type" value="Genomic_DNA"/>
</dbReference>
<gene>
    <name evidence="2" type="ORF">GCM10009547_45620</name>
</gene>
<evidence type="ECO:0000313" key="3">
    <source>
        <dbReference type="Proteomes" id="UP001500957"/>
    </source>
</evidence>
<name>A0ABN1HB23_9ACTN</name>
<organism evidence="2 3">
    <name type="scientific">Sporichthya brevicatena</name>
    <dbReference type="NCBI Taxonomy" id="171442"/>
    <lineage>
        <taxon>Bacteria</taxon>
        <taxon>Bacillati</taxon>
        <taxon>Actinomycetota</taxon>
        <taxon>Actinomycetes</taxon>
        <taxon>Sporichthyales</taxon>
        <taxon>Sporichthyaceae</taxon>
        <taxon>Sporichthya</taxon>
    </lineage>
</organism>
<feature type="chain" id="PRO_5047198255" evidence="1">
    <location>
        <begin position="30"/>
        <end position="165"/>
    </location>
</feature>
<evidence type="ECO:0000256" key="1">
    <source>
        <dbReference type="SAM" id="SignalP"/>
    </source>
</evidence>
<proteinExistence type="predicted"/>
<accession>A0ABN1HB23</accession>
<dbReference type="Proteomes" id="UP001500957">
    <property type="component" value="Unassembled WGS sequence"/>
</dbReference>
<feature type="signal peptide" evidence="1">
    <location>
        <begin position="1"/>
        <end position="29"/>
    </location>
</feature>
<protein>
    <submittedName>
        <fullName evidence="2">Uncharacterized protein</fullName>
    </submittedName>
</protein>
<comment type="caution">
    <text evidence="2">The sequence shown here is derived from an EMBL/GenBank/DDBJ whole genome shotgun (WGS) entry which is preliminary data.</text>
</comment>
<reference evidence="2 3" key="1">
    <citation type="journal article" date="2019" name="Int. J. Syst. Evol. Microbiol.">
        <title>The Global Catalogue of Microorganisms (GCM) 10K type strain sequencing project: providing services to taxonomists for standard genome sequencing and annotation.</title>
        <authorList>
            <consortium name="The Broad Institute Genomics Platform"/>
            <consortium name="The Broad Institute Genome Sequencing Center for Infectious Disease"/>
            <person name="Wu L."/>
            <person name="Ma J."/>
        </authorList>
    </citation>
    <scope>NUCLEOTIDE SEQUENCE [LARGE SCALE GENOMIC DNA]</scope>
    <source>
        <strain evidence="2 3">JCM 10671</strain>
    </source>
</reference>
<dbReference type="RefSeq" id="WP_344609168.1">
    <property type="nucleotide sequence ID" value="NZ_BAAAHE010000049.1"/>
</dbReference>